<keyword evidence="4" id="KW-0645">Protease</keyword>
<sequence length="307" mass="34532">MRPHDDDKKNINLDNEEKNRNDPSEHKEHPIDETLTDHDIELNEEGTNEEESYIDENIPPEEPPLEYFLNDEPDDEKTTKKKKKMKRWQKIGIIFVSFLLVIQGATALFQYLRPEVIDFLATSYELSQNEEVQEWRESVVTMQVEGEGQSSRGTGFFVNEDGLLATNRHVIENAFQVIATLHDGSAYRGEVVMESEDHDFALVQLETDVPVESLPIATDESFDTGTNLTIIGNPLTFTGIANEGEIIETGTPTLISAPTYSGNSGSPAINDDGEVIGIIYATRSHDDGRVGLMIPSYEWIEDVNEQK</sequence>
<keyword evidence="1" id="KW-0720">Serine protease</keyword>
<keyword evidence="5" id="KW-1185">Reference proteome</keyword>
<feature type="compositionally biased region" description="Acidic residues" evidence="2">
    <location>
        <begin position="42"/>
        <end position="54"/>
    </location>
</feature>
<dbReference type="Gene3D" id="2.40.10.120">
    <property type="match status" value="1"/>
</dbReference>
<keyword evidence="3" id="KW-1133">Transmembrane helix</keyword>
<proteinExistence type="predicted"/>
<evidence type="ECO:0000313" key="5">
    <source>
        <dbReference type="Proteomes" id="UP000741863"/>
    </source>
</evidence>
<dbReference type="Pfam" id="PF13365">
    <property type="entry name" value="Trypsin_2"/>
    <property type="match status" value="1"/>
</dbReference>
<organism evidence="4 5">
    <name type="scientific">Geomicrobium sediminis</name>
    <dbReference type="NCBI Taxonomy" id="1347788"/>
    <lineage>
        <taxon>Bacteria</taxon>
        <taxon>Bacillati</taxon>
        <taxon>Bacillota</taxon>
        <taxon>Bacilli</taxon>
        <taxon>Bacillales</taxon>
        <taxon>Geomicrobium</taxon>
    </lineage>
</organism>
<evidence type="ECO:0000256" key="3">
    <source>
        <dbReference type="SAM" id="Phobius"/>
    </source>
</evidence>
<dbReference type="InterPro" id="IPR009003">
    <property type="entry name" value="Peptidase_S1_PA"/>
</dbReference>
<keyword evidence="1" id="KW-0378">Hydrolase</keyword>
<dbReference type="RefSeq" id="WP_204698090.1">
    <property type="nucleotide sequence ID" value="NZ_JAFBEC010000007.1"/>
</dbReference>
<gene>
    <name evidence="4" type="ORF">JOD17_002538</name>
</gene>
<evidence type="ECO:0000256" key="2">
    <source>
        <dbReference type="SAM" id="MobiDB-lite"/>
    </source>
</evidence>
<evidence type="ECO:0000313" key="4">
    <source>
        <dbReference type="EMBL" id="MBM7633444.1"/>
    </source>
</evidence>
<reference evidence="4 5" key="1">
    <citation type="submission" date="2021-01" db="EMBL/GenBank/DDBJ databases">
        <title>Genomic Encyclopedia of Type Strains, Phase IV (KMG-IV): sequencing the most valuable type-strain genomes for metagenomic binning, comparative biology and taxonomic classification.</title>
        <authorList>
            <person name="Goeker M."/>
        </authorList>
    </citation>
    <scope>NUCLEOTIDE SEQUENCE [LARGE SCALE GENOMIC DNA]</scope>
    <source>
        <strain evidence="4 5">DSM 25540</strain>
    </source>
</reference>
<keyword evidence="3" id="KW-0472">Membrane</keyword>
<dbReference type="PANTHER" id="PTHR43019:SF23">
    <property type="entry name" value="PROTEASE DO-LIKE 5, CHLOROPLASTIC"/>
    <property type="match status" value="1"/>
</dbReference>
<dbReference type="Proteomes" id="UP000741863">
    <property type="component" value="Unassembled WGS sequence"/>
</dbReference>
<protein>
    <submittedName>
        <fullName evidence="4">S1-C subfamily serine protease</fullName>
    </submittedName>
</protein>
<dbReference type="GO" id="GO:0008233">
    <property type="term" value="F:peptidase activity"/>
    <property type="evidence" value="ECO:0007669"/>
    <property type="project" value="UniProtKB-KW"/>
</dbReference>
<feature type="compositionally biased region" description="Basic and acidic residues" evidence="2">
    <location>
        <begin position="1"/>
        <end position="41"/>
    </location>
</feature>
<dbReference type="InterPro" id="IPR001940">
    <property type="entry name" value="Peptidase_S1C"/>
</dbReference>
<dbReference type="EMBL" id="JAFBEC010000007">
    <property type="protein sequence ID" value="MBM7633444.1"/>
    <property type="molecule type" value="Genomic_DNA"/>
</dbReference>
<dbReference type="PANTHER" id="PTHR43019">
    <property type="entry name" value="SERINE ENDOPROTEASE DEGS"/>
    <property type="match status" value="1"/>
</dbReference>
<comment type="caution">
    <text evidence="4">The sequence shown here is derived from an EMBL/GenBank/DDBJ whole genome shotgun (WGS) entry which is preliminary data.</text>
</comment>
<feature type="transmembrane region" description="Helical" evidence="3">
    <location>
        <begin position="91"/>
        <end position="112"/>
    </location>
</feature>
<evidence type="ECO:0000256" key="1">
    <source>
        <dbReference type="ARBA" id="ARBA00022825"/>
    </source>
</evidence>
<accession>A0ABS2PDE1</accession>
<feature type="region of interest" description="Disordered" evidence="2">
    <location>
        <begin position="1"/>
        <end position="81"/>
    </location>
</feature>
<name>A0ABS2PDE1_9BACL</name>
<dbReference type="GO" id="GO:0006508">
    <property type="term" value="P:proteolysis"/>
    <property type="evidence" value="ECO:0007669"/>
    <property type="project" value="UniProtKB-KW"/>
</dbReference>
<keyword evidence="3" id="KW-0812">Transmembrane</keyword>
<dbReference type="PRINTS" id="PR00834">
    <property type="entry name" value="PROTEASES2C"/>
</dbReference>
<dbReference type="SUPFAM" id="SSF50494">
    <property type="entry name" value="Trypsin-like serine proteases"/>
    <property type="match status" value="1"/>
</dbReference>